<organism evidence="1 2">
    <name type="scientific">Natronococcus occultus SP4</name>
    <dbReference type="NCBI Taxonomy" id="694430"/>
    <lineage>
        <taxon>Archaea</taxon>
        <taxon>Methanobacteriati</taxon>
        <taxon>Methanobacteriota</taxon>
        <taxon>Stenosarchaea group</taxon>
        <taxon>Halobacteria</taxon>
        <taxon>Halobacteriales</taxon>
        <taxon>Natrialbaceae</taxon>
        <taxon>Natronococcus</taxon>
    </lineage>
</organism>
<gene>
    <name evidence="1" type="ORF">Natoc_3179</name>
</gene>
<evidence type="ECO:0000313" key="2">
    <source>
        <dbReference type="Proteomes" id="UP000010878"/>
    </source>
</evidence>
<proteinExistence type="predicted"/>
<accession>L0K484</accession>
<name>L0K484_9EURY</name>
<dbReference type="KEGG" id="nou:Natoc_3179"/>
<protein>
    <submittedName>
        <fullName evidence="1">Uncharacterized protein</fullName>
    </submittedName>
</protein>
<reference evidence="1 2" key="1">
    <citation type="submission" date="2012-11" db="EMBL/GenBank/DDBJ databases">
        <title>FINISHED of Natronococcus occultus SP4, DSM 3396.</title>
        <authorList>
            <consortium name="DOE Joint Genome Institute"/>
            <person name="Eisen J."/>
            <person name="Huntemann M."/>
            <person name="Wei C.-L."/>
            <person name="Han J."/>
            <person name="Detter J.C."/>
            <person name="Han C."/>
            <person name="Tapia R."/>
            <person name="Chen A."/>
            <person name="Kyrpides N."/>
            <person name="Mavromatis K."/>
            <person name="Markowitz V."/>
            <person name="Szeto E."/>
            <person name="Ivanova N."/>
            <person name="Mikhailova N."/>
            <person name="Ovchinnikova G."/>
            <person name="Pagani I."/>
            <person name="Pati A."/>
            <person name="Goodwin L."/>
            <person name="Nordberg H.P."/>
            <person name="Cantor M.N."/>
            <person name="Hua S.X."/>
            <person name="Woyke T."/>
            <person name="Eisen J."/>
            <person name="Klenk H.-P."/>
            <person name="Klenk H.-P."/>
        </authorList>
    </citation>
    <scope>NUCLEOTIDE SEQUENCE [LARGE SCALE GENOMIC DNA]</scope>
    <source>
        <strain evidence="1 2">SP4</strain>
    </source>
</reference>
<sequence length="29" mass="3375">MNIFYSIAHYRVGYRPTPGDDPADSFDRL</sequence>
<dbReference type="STRING" id="694430.Natoc_3179"/>
<dbReference type="Proteomes" id="UP000010878">
    <property type="component" value="Chromosome"/>
</dbReference>
<dbReference type="EMBL" id="CP003929">
    <property type="protein sequence ID" value="AGB38918.1"/>
    <property type="molecule type" value="Genomic_DNA"/>
</dbReference>
<dbReference type="AlphaFoldDB" id="L0K484"/>
<evidence type="ECO:0000313" key="1">
    <source>
        <dbReference type="EMBL" id="AGB38918.1"/>
    </source>
</evidence>
<keyword evidence="2" id="KW-1185">Reference proteome</keyword>
<dbReference type="HOGENOM" id="CLU_3408363_0_0_2"/>